<feature type="compositionally biased region" description="Low complexity" evidence="3">
    <location>
        <begin position="13"/>
        <end position="25"/>
    </location>
</feature>
<name>R1EN11_BOTPV</name>
<dbReference type="SUPFAM" id="SSF47040">
    <property type="entry name" value="Kix domain of CBP (creb binding protein)"/>
    <property type="match status" value="1"/>
</dbReference>
<feature type="domain" description="Mediator complex subunit 15 KIX" evidence="4">
    <location>
        <begin position="44"/>
        <end position="120"/>
    </location>
</feature>
<dbReference type="GO" id="GO:0006355">
    <property type="term" value="P:regulation of DNA-templated transcription"/>
    <property type="evidence" value="ECO:0007669"/>
    <property type="project" value="InterPro"/>
</dbReference>
<organism evidence="5 6">
    <name type="scientific">Botryosphaeria parva (strain UCR-NP2)</name>
    <name type="common">Grapevine canker fungus</name>
    <name type="synonym">Neofusicoccum parvum</name>
    <dbReference type="NCBI Taxonomy" id="1287680"/>
    <lineage>
        <taxon>Eukaryota</taxon>
        <taxon>Fungi</taxon>
        <taxon>Dikarya</taxon>
        <taxon>Ascomycota</taxon>
        <taxon>Pezizomycotina</taxon>
        <taxon>Dothideomycetes</taxon>
        <taxon>Dothideomycetes incertae sedis</taxon>
        <taxon>Botryosphaeriales</taxon>
        <taxon>Botryosphaeriaceae</taxon>
        <taxon>Neofusicoccum</taxon>
    </lineage>
</organism>
<protein>
    <recommendedName>
        <fullName evidence="4">Mediator complex subunit 15 KIX domain-containing protein</fullName>
    </recommendedName>
</protein>
<reference evidence="6" key="1">
    <citation type="journal article" date="2013" name="Genome Announc.">
        <title>Draft genome sequence of Neofusicoccum parvum isolate UCR-NP2, a fungal vascular pathogen associated with grapevine cankers.</title>
        <authorList>
            <person name="Blanco-Ulate B."/>
            <person name="Rolshausen P."/>
            <person name="Cantu D."/>
        </authorList>
    </citation>
    <scope>NUCLEOTIDE SEQUENCE [LARGE SCALE GENOMIC DNA]</scope>
    <source>
        <strain evidence="6">UCR-NP2</strain>
    </source>
</reference>
<dbReference type="EMBL" id="KB916106">
    <property type="protein sequence ID" value="EOD49188.1"/>
    <property type="molecule type" value="Genomic_DNA"/>
</dbReference>
<dbReference type="Pfam" id="PF16987">
    <property type="entry name" value="KIX_2"/>
    <property type="match status" value="1"/>
</dbReference>
<gene>
    <name evidence="5" type="ORF">UCRNP2_4065</name>
</gene>
<dbReference type="Proteomes" id="UP000013521">
    <property type="component" value="Unassembled WGS sequence"/>
</dbReference>
<keyword evidence="2" id="KW-0539">Nucleus</keyword>
<dbReference type="HOGENOM" id="CLU_1440855_0_0_1"/>
<dbReference type="OrthoDB" id="3918840at2759"/>
<comment type="subcellular location">
    <subcellularLocation>
        <location evidence="1">Nucleus</location>
    </subcellularLocation>
</comment>
<evidence type="ECO:0000256" key="3">
    <source>
        <dbReference type="SAM" id="MobiDB-lite"/>
    </source>
</evidence>
<dbReference type="GO" id="GO:0003712">
    <property type="term" value="F:transcription coregulator activity"/>
    <property type="evidence" value="ECO:0007669"/>
    <property type="project" value="InterPro"/>
</dbReference>
<dbReference type="InterPro" id="IPR036546">
    <property type="entry name" value="MED15_KIX"/>
</dbReference>
<accession>R1EN11</accession>
<dbReference type="KEGG" id="npa:UCRNP2_4065"/>
<dbReference type="AlphaFoldDB" id="R1EN11"/>
<proteinExistence type="predicted"/>
<evidence type="ECO:0000313" key="6">
    <source>
        <dbReference type="Proteomes" id="UP000013521"/>
    </source>
</evidence>
<evidence type="ECO:0000259" key="4">
    <source>
        <dbReference type="Pfam" id="PF16987"/>
    </source>
</evidence>
<evidence type="ECO:0000313" key="5">
    <source>
        <dbReference type="EMBL" id="EOD49188.1"/>
    </source>
</evidence>
<feature type="region of interest" description="Disordered" evidence="3">
    <location>
        <begin position="1"/>
        <end position="25"/>
    </location>
</feature>
<evidence type="ECO:0000256" key="2">
    <source>
        <dbReference type="ARBA" id="ARBA00023242"/>
    </source>
</evidence>
<dbReference type="InterPro" id="IPR036529">
    <property type="entry name" value="KIX_dom_sf"/>
</dbReference>
<evidence type="ECO:0000256" key="1">
    <source>
        <dbReference type="ARBA" id="ARBA00004123"/>
    </source>
</evidence>
<sequence length="188" mass="21093">MNAQNFGNMMGAQQPPQQQHPPQQQRLQQVILAQLRQSHRPQPGQWQATLNAEQRAGMLWNIYTAIRLAKPEAPDQQVLQMAFGNENERFVKAQSRDDYIRTVKELLQRLQTMRQQNMQNMQAQMMQPGNNAANPQPGGLPGNADFDFAQLTNQQADAMRSAQAGHDVVPASNNASINQMGGFNPMSE</sequence>
<dbReference type="Gene3D" id="1.10.246.20">
    <property type="entry name" value="Coactivator CBP, KIX domain"/>
    <property type="match status" value="1"/>
</dbReference>
<dbReference type="GO" id="GO:0005634">
    <property type="term" value="C:nucleus"/>
    <property type="evidence" value="ECO:0007669"/>
    <property type="project" value="UniProtKB-SubCell"/>
</dbReference>